<evidence type="ECO:0000256" key="1">
    <source>
        <dbReference type="SAM" id="MobiDB-lite"/>
    </source>
</evidence>
<dbReference type="KEGG" id="hazt:108676548"/>
<evidence type="ECO:0000313" key="2">
    <source>
        <dbReference type="Proteomes" id="UP000694843"/>
    </source>
</evidence>
<dbReference type="PANTHER" id="PTHR16537">
    <property type="entry name" value="SJOEGREN SYNDROME/SCLERODERMA AUTOANTIGEN 1"/>
    <property type="match status" value="1"/>
</dbReference>
<sequence length="216" mass="23354">MKTKFSTMPNSTQVSSQSGNAAVNGTVIADELVVDLPDQLNNEWGSLNNKQIKDEKSRTDIVSHEMGQLLLKGYKMLATTCHLCDCILMEDRAGVQLCIGCNLDNSNTVKGPAQQNKDPESIVVTFKPKKKSSAPKASHSSSAPRNSHSSSGPSSYVVQGVDLSSEMREVVTAIGHRLGKLTQQLYSSDDQDQLAKCLASITSTVSVLEKIRQLSE</sequence>
<accession>A0A8B7P2D3</accession>
<dbReference type="Pfam" id="PF06677">
    <property type="entry name" value="Auto_anti-p27"/>
    <property type="match status" value="1"/>
</dbReference>
<evidence type="ECO:0000313" key="3">
    <source>
        <dbReference type="RefSeq" id="XP_018020125.1"/>
    </source>
</evidence>
<dbReference type="InterPro" id="IPR009563">
    <property type="entry name" value="SSSCA1"/>
</dbReference>
<name>A0A8B7P2D3_HYAAZ</name>
<keyword evidence="2" id="KW-1185">Reference proteome</keyword>
<reference evidence="3" key="1">
    <citation type="submission" date="2025-08" db="UniProtKB">
        <authorList>
            <consortium name="RefSeq"/>
        </authorList>
    </citation>
    <scope>IDENTIFICATION</scope>
    <source>
        <tissue evidence="3">Whole organism</tissue>
    </source>
</reference>
<gene>
    <name evidence="3" type="primary">LOC108676548</name>
</gene>
<organism evidence="2 3">
    <name type="scientific">Hyalella azteca</name>
    <name type="common">Amphipod</name>
    <dbReference type="NCBI Taxonomy" id="294128"/>
    <lineage>
        <taxon>Eukaryota</taxon>
        <taxon>Metazoa</taxon>
        <taxon>Ecdysozoa</taxon>
        <taxon>Arthropoda</taxon>
        <taxon>Crustacea</taxon>
        <taxon>Multicrustacea</taxon>
        <taxon>Malacostraca</taxon>
        <taxon>Eumalacostraca</taxon>
        <taxon>Peracarida</taxon>
        <taxon>Amphipoda</taxon>
        <taxon>Senticaudata</taxon>
        <taxon>Talitrida</taxon>
        <taxon>Talitroidea</taxon>
        <taxon>Hyalellidae</taxon>
        <taxon>Hyalella</taxon>
    </lineage>
</organism>
<dbReference type="PANTHER" id="PTHR16537:SF1">
    <property type="entry name" value="PROTEIN ZNRD2"/>
    <property type="match status" value="1"/>
</dbReference>
<dbReference type="OMA" id="RMLEDCC"/>
<dbReference type="RefSeq" id="XP_018020125.1">
    <property type="nucleotide sequence ID" value="XM_018164636.2"/>
</dbReference>
<dbReference type="AlphaFoldDB" id="A0A8B7P2D3"/>
<dbReference type="InterPro" id="IPR051888">
    <property type="entry name" value="UPF0148_domain"/>
</dbReference>
<dbReference type="OrthoDB" id="28939at2759"/>
<proteinExistence type="predicted"/>
<dbReference type="Proteomes" id="UP000694843">
    <property type="component" value="Unplaced"/>
</dbReference>
<protein>
    <submittedName>
        <fullName evidence="3">Protein ZNRD2-like</fullName>
    </submittedName>
</protein>
<dbReference type="GeneID" id="108676548"/>
<feature type="compositionally biased region" description="Low complexity" evidence="1">
    <location>
        <begin position="134"/>
        <end position="155"/>
    </location>
</feature>
<feature type="region of interest" description="Disordered" evidence="1">
    <location>
        <begin position="127"/>
        <end position="157"/>
    </location>
</feature>